<reference evidence="2 3" key="1">
    <citation type="submission" date="2015-09" db="EMBL/GenBank/DDBJ databases">
        <title>Genome announcement of multiple Pseudomonas syringae strains.</title>
        <authorList>
            <person name="Thakur S."/>
            <person name="Wang P.W."/>
            <person name="Gong Y."/>
            <person name="Weir B.S."/>
            <person name="Guttman D.S."/>
        </authorList>
    </citation>
    <scope>NUCLEOTIDE SEQUENCE [LARGE SCALE GENOMIC DNA]</scope>
    <source>
        <strain evidence="2 3">ICMP9151</strain>
    </source>
</reference>
<comment type="caution">
    <text evidence="2">The sequence shown here is derived from an EMBL/GenBank/DDBJ whole genome shotgun (WGS) entry which is preliminary data.</text>
</comment>
<keyword evidence="1" id="KW-0472">Membrane</keyword>
<evidence type="ECO:0000313" key="2">
    <source>
        <dbReference type="EMBL" id="KPY93069.1"/>
    </source>
</evidence>
<organism evidence="2 3">
    <name type="scientific">Pseudomonas tremae</name>
    <dbReference type="NCBI Taxonomy" id="200454"/>
    <lineage>
        <taxon>Bacteria</taxon>
        <taxon>Pseudomonadati</taxon>
        <taxon>Pseudomonadota</taxon>
        <taxon>Gammaproteobacteria</taxon>
        <taxon>Pseudomonadales</taxon>
        <taxon>Pseudomonadaceae</taxon>
        <taxon>Pseudomonas</taxon>
    </lineage>
</organism>
<sequence length="123" mass="14009">MGPPQTAYDVMNMKVKMKMKMKSVLLRIFLYSIYFFCLLMYVLFQGFEYDWMDPSMLASPPGLTPSPDNLSLPIQDESNDRAVLRGLVVTIAIVVQMAICFSLSRKEAIITVILFGVTLLLFR</sequence>
<accession>A0AA40P0U0</accession>
<evidence type="ECO:0000313" key="3">
    <source>
        <dbReference type="Proteomes" id="UP000050523"/>
    </source>
</evidence>
<dbReference type="Proteomes" id="UP000050523">
    <property type="component" value="Unassembled WGS sequence"/>
</dbReference>
<keyword evidence="1" id="KW-1133">Transmembrane helix</keyword>
<keyword evidence="1" id="KW-0812">Transmembrane</keyword>
<protein>
    <submittedName>
        <fullName evidence="2">Uncharacterized protein</fullName>
    </submittedName>
</protein>
<gene>
    <name evidence="2" type="ORF">ALO43_101020</name>
</gene>
<feature type="transmembrane region" description="Helical" evidence="1">
    <location>
        <begin position="24"/>
        <end position="44"/>
    </location>
</feature>
<evidence type="ECO:0000256" key="1">
    <source>
        <dbReference type="SAM" id="Phobius"/>
    </source>
</evidence>
<dbReference type="AlphaFoldDB" id="A0AA40P0U0"/>
<proteinExistence type="predicted"/>
<dbReference type="EMBL" id="LJRO01000428">
    <property type="protein sequence ID" value="KPY93069.1"/>
    <property type="molecule type" value="Genomic_DNA"/>
</dbReference>
<name>A0AA40P0U0_9PSED</name>
<feature type="transmembrane region" description="Helical" evidence="1">
    <location>
        <begin position="82"/>
        <end position="100"/>
    </location>
</feature>